<evidence type="ECO:0000259" key="2">
    <source>
        <dbReference type="PROSITE" id="PS51819"/>
    </source>
</evidence>
<name>A0ABW7UUG4_9ACTN</name>
<dbReference type="EMBL" id="JBIRWE010000008">
    <property type="protein sequence ID" value="MFI1966244.1"/>
    <property type="molecule type" value="Genomic_DNA"/>
</dbReference>
<evidence type="ECO:0000313" key="3">
    <source>
        <dbReference type="EMBL" id="MFI1966244.1"/>
    </source>
</evidence>
<dbReference type="InterPro" id="IPR029068">
    <property type="entry name" value="Glyas_Bleomycin-R_OHBP_Dase"/>
</dbReference>
<dbReference type="SUPFAM" id="SSF54593">
    <property type="entry name" value="Glyoxalase/Bleomycin resistance protein/Dihydroxybiphenyl dioxygenase"/>
    <property type="match status" value="1"/>
</dbReference>
<dbReference type="PANTHER" id="PTHR36437">
    <property type="entry name" value="GLYOXALASE/BLEOMYCIN RESISTANCE PROTEIN/DIOXYGENASE"/>
    <property type="match status" value="1"/>
</dbReference>
<dbReference type="Gene3D" id="3.10.180.10">
    <property type="entry name" value="2,3-Dihydroxybiphenyl 1,2-Dioxygenase, domain 1"/>
    <property type="match status" value="1"/>
</dbReference>
<reference evidence="3 4" key="1">
    <citation type="submission" date="2024-10" db="EMBL/GenBank/DDBJ databases">
        <title>The Natural Products Discovery Center: Release of the First 8490 Sequenced Strains for Exploring Actinobacteria Biosynthetic Diversity.</title>
        <authorList>
            <person name="Kalkreuter E."/>
            <person name="Kautsar S.A."/>
            <person name="Yang D."/>
            <person name="Bader C.D."/>
            <person name="Teijaro C.N."/>
            <person name="Fluegel L."/>
            <person name="Davis C.M."/>
            <person name="Simpson J.R."/>
            <person name="Lauterbach L."/>
            <person name="Steele A.D."/>
            <person name="Gui C."/>
            <person name="Meng S."/>
            <person name="Li G."/>
            <person name="Viehrig K."/>
            <person name="Ye F."/>
            <person name="Su P."/>
            <person name="Kiefer A.F."/>
            <person name="Nichols A."/>
            <person name="Cepeda A.J."/>
            <person name="Yan W."/>
            <person name="Fan B."/>
            <person name="Jiang Y."/>
            <person name="Adhikari A."/>
            <person name="Zheng C.-J."/>
            <person name="Schuster L."/>
            <person name="Cowan T.M."/>
            <person name="Smanski M.J."/>
            <person name="Chevrette M.G."/>
            <person name="De Carvalho L.P.S."/>
            <person name="Shen B."/>
        </authorList>
    </citation>
    <scope>NUCLEOTIDE SEQUENCE [LARGE SCALE GENOMIC DNA]</scope>
    <source>
        <strain evidence="3 4">NPDC020327</strain>
    </source>
</reference>
<evidence type="ECO:0000256" key="1">
    <source>
        <dbReference type="SAM" id="MobiDB-lite"/>
    </source>
</evidence>
<comment type="caution">
    <text evidence="3">The sequence shown here is derived from an EMBL/GenBank/DDBJ whole genome shotgun (WGS) entry which is preliminary data.</text>
</comment>
<feature type="domain" description="VOC" evidence="2">
    <location>
        <begin position="4"/>
        <end position="133"/>
    </location>
</feature>
<feature type="region of interest" description="Disordered" evidence="1">
    <location>
        <begin position="124"/>
        <end position="153"/>
    </location>
</feature>
<dbReference type="RefSeq" id="WP_055471943.1">
    <property type="nucleotide sequence ID" value="NZ_JBIRWE010000008.1"/>
</dbReference>
<dbReference type="InterPro" id="IPR004360">
    <property type="entry name" value="Glyas_Fos-R_dOase_dom"/>
</dbReference>
<proteinExistence type="predicted"/>
<sequence length="153" mass="16652">MNLSLCHFFIAVHDPDDALAFYRDALGLKVRNDREVGGLRWVTLSPPSQPEIEIVLTETHAGRPEEDGDALLVLLTKGSLNGVVFRTDDLDTAFEKIRATGAEVLQEPADQHWGVRECAFRDPSGNMVRLSQPPVDQTSFTGLPGASVTPSGP</sequence>
<evidence type="ECO:0000313" key="4">
    <source>
        <dbReference type="Proteomes" id="UP001611548"/>
    </source>
</evidence>
<keyword evidence="4" id="KW-1185">Reference proteome</keyword>
<dbReference type="PANTHER" id="PTHR36437:SF2">
    <property type="entry name" value="GLYOXALASE_BLEOMYCIN RESISTANCE PROTEIN_DIOXYGENASE"/>
    <property type="match status" value="1"/>
</dbReference>
<organism evidence="3 4">
    <name type="scientific">Streptomyces pathocidini</name>
    <dbReference type="NCBI Taxonomy" id="1650571"/>
    <lineage>
        <taxon>Bacteria</taxon>
        <taxon>Bacillati</taxon>
        <taxon>Actinomycetota</taxon>
        <taxon>Actinomycetes</taxon>
        <taxon>Kitasatosporales</taxon>
        <taxon>Streptomycetaceae</taxon>
        <taxon>Streptomyces</taxon>
    </lineage>
</organism>
<gene>
    <name evidence="3" type="ORF">ACH429_19415</name>
</gene>
<dbReference type="InterPro" id="IPR037523">
    <property type="entry name" value="VOC_core"/>
</dbReference>
<protein>
    <submittedName>
        <fullName evidence="3">VOC family protein</fullName>
    </submittedName>
</protein>
<dbReference type="Proteomes" id="UP001611548">
    <property type="component" value="Unassembled WGS sequence"/>
</dbReference>
<dbReference type="PROSITE" id="PS51819">
    <property type="entry name" value="VOC"/>
    <property type="match status" value="1"/>
</dbReference>
<accession>A0ABW7UUG4</accession>
<dbReference type="Pfam" id="PF00903">
    <property type="entry name" value="Glyoxalase"/>
    <property type="match status" value="1"/>
</dbReference>